<comment type="caution">
    <text evidence="6">The sequence shown here is derived from an EMBL/GenBank/DDBJ whole genome shotgun (WGS) entry which is preliminary data.</text>
</comment>
<dbReference type="EMBL" id="QFQD01000004">
    <property type="protein sequence ID" value="PZQ85279.1"/>
    <property type="molecule type" value="Genomic_DNA"/>
</dbReference>
<proteinExistence type="predicted"/>
<evidence type="ECO:0000256" key="2">
    <source>
        <dbReference type="ARBA" id="ARBA00022692"/>
    </source>
</evidence>
<evidence type="ECO:0000256" key="3">
    <source>
        <dbReference type="ARBA" id="ARBA00022989"/>
    </source>
</evidence>
<dbReference type="Pfam" id="PF02600">
    <property type="entry name" value="DsbB"/>
    <property type="match status" value="1"/>
</dbReference>
<dbReference type="GO" id="GO:0015035">
    <property type="term" value="F:protein-disulfide reductase activity"/>
    <property type="evidence" value="ECO:0007669"/>
    <property type="project" value="InterPro"/>
</dbReference>
<evidence type="ECO:0000256" key="5">
    <source>
        <dbReference type="SAM" id="Phobius"/>
    </source>
</evidence>
<dbReference type="GO" id="GO:0016020">
    <property type="term" value="C:membrane"/>
    <property type="evidence" value="ECO:0007669"/>
    <property type="project" value="UniProtKB-SubCell"/>
</dbReference>
<evidence type="ECO:0000313" key="7">
    <source>
        <dbReference type="Proteomes" id="UP000248887"/>
    </source>
</evidence>
<dbReference type="InterPro" id="IPR003752">
    <property type="entry name" value="DiS_bond_form_DsbB/BdbC"/>
</dbReference>
<feature type="transmembrane region" description="Helical" evidence="5">
    <location>
        <begin position="147"/>
        <end position="165"/>
    </location>
</feature>
<dbReference type="GO" id="GO:0006457">
    <property type="term" value="P:protein folding"/>
    <property type="evidence" value="ECO:0007669"/>
    <property type="project" value="InterPro"/>
</dbReference>
<keyword evidence="3 5" id="KW-1133">Transmembrane helix</keyword>
<sequence>MNTDTSRSASLWPELSRQLNALGLIAVSVVLAFAFYDQLVGGDLPCPLCLLQRVGFVGVGVGLALNLRFGARPSHYGIAILSAMAGAAISARQVLLHIVPGTGTYGDPFLGLHFYSWALFLFILIIGGCALLLLVDRQFEAVPARHRLSGLALVAFALIALLALGNGVSTVLECAGGLCPDNPTSYMLLDRGAPAP</sequence>
<dbReference type="Gene3D" id="1.20.1550.10">
    <property type="entry name" value="DsbB-like"/>
    <property type="match status" value="1"/>
</dbReference>
<protein>
    <submittedName>
        <fullName evidence="6">Disulfide bond formation protein B</fullName>
    </submittedName>
</protein>
<feature type="transmembrane region" description="Helical" evidence="5">
    <location>
        <begin position="50"/>
        <end position="69"/>
    </location>
</feature>
<feature type="transmembrane region" description="Helical" evidence="5">
    <location>
        <begin position="115"/>
        <end position="135"/>
    </location>
</feature>
<accession>A0A2W5R8Y2</accession>
<feature type="transmembrane region" description="Helical" evidence="5">
    <location>
        <begin position="21"/>
        <end position="38"/>
    </location>
</feature>
<evidence type="ECO:0000313" key="6">
    <source>
        <dbReference type="EMBL" id="PZQ85279.1"/>
    </source>
</evidence>
<reference evidence="6 7" key="1">
    <citation type="submission" date="2017-08" db="EMBL/GenBank/DDBJ databases">
        <title>Infants hospitalized years apart are colonized by the same room-sourced microbial strains.</title>
        <authorList>
            <person name="Brooks B."/>
            <person name="Olm M.R."/>
            <person name="Firek B.A."/>
            <person name="Baker R."/>
            <person name="Thomas B.C."/>
            <person name="Morowitz M.J."/>
            <person name="Banfield J.F."/>
        </authorList>
    </citation>
    <scope>NUCLEOTIDE SEQUENCE [LARGE SCALE GENOMIC DNA]</scope>
    <source>
        <strain evidence="6">S2_005_001_R2_27</strain>
    </source>
</reference>
<feature type="transmembrane region" description="Helical" evidence="5">
    <location>
        <begin position="76"/>
        <end position="95"/>
    </location>
</feature>
<keyword evidence="2 5" id="KW-0812">Transmembrane</keyword>
<dbReference type="SUPFAM" id="SSF158442">
    <property type="entry name" value="DsbB-like"/>
    <property type="match status" value="1"/>
</dbReference>
<name>A0A2W5R8Y2_ANCNO</name>
<dbReference type="InterPro" id="IPR023380">
    <property type="entry name" value="DsbB-like_sf"/>
</dbReference>
<comment type="subcellular location">
    <subcellularLocation>
        <location evidence="1">Membrane</location>
        <topology evidence="1">Multi-pass membrane protein</topology>
    </subcellularLocation>
</comment>
<dbReference type="AlphaFoldDB" id="A0A2W5R8Y2"/>
<keyword evidence="4 5" id="KW-0472">Membrane</keyword>
<dbReference type="Proteomes" id="UP000248887">
    <property type="component" value="Unassembled WGS sequence"/>
</dbReference>
<organism evidence="6 7">
    <name type="scientific">Ancylobacter novellus</name>
    <name type="common">Thiobacillus novellus</name>
    <dbReference type="NCBI Taxonomy" id="921"/>
    <lineage>
        <taxon>Bacteria</taxon>
        <taxon>Pseudomonadati</taxon>
        <taxon>Pseudomonadota</taxon>
        <taxon>Alphaproteobacteria</taxon>
        <taxon>Hyphomicrobiales</taxon>
        <taxon>Xanthobacteraceae</taxon>
        <taxon>Ancylobacter</taxon>
    </lineage>
</organism>
<evidence type="ECO:0000256" key="4">
    <source>
        <dbReference type="ARBA" id="ARBA00023136"/>
    </source>
</evidence>
<gene>
    <name evidence="6" type="ORF">DI549_02495</name>
</gene>
<evidence type="ECO:0000256" key="1">
    <source>
        <dbReference type="ARBA" id="ARBA00004141"/>
    </source>
</evidence>